<dbReference type="EMBL" id="BAAAEW010000022">
    <property type="protein sequence ID" value="GAA0756022.1"/>
    <property type="molecule type" value="Genomic_DNA"/>
</dbReference>
<proteinExistence type="predicted"/>
<accession>A0ABP3VDW6</accession>
<dbReference type="Gene3D" id="3.30.1780.10">
    <property type="entry name" value="ornithine cyclodeaminase, domain 1"/>
    <property type="match status" value="1"/>
</dbReference>
<dbReference type="PANTHER" id="PTHR13812">
    <property type="entry name" value="KETIMINE REDUCTASE MU-CRYSTALLIN"/>
    <property type="match status" value="1"/>
</dbReference>
<dbReference type="InterPro" id="IPR003462">
    <property type="entry name" value="ODC_Mu_crystall"/>
</dbReference>
<evidence type="ECO:0000313" key="2">
    <source>
        <dbReference type="Proteomes" id="UP001500279"/>
    </source>
</evidence>
<evidence type="ECO:0000313" key="1">
    <source>
        <dbReference type="EMBL" id="GAA0756022.1"/>
    </source>
</evidence>
<dbReference type="Proteomes" id="UP001500279">
    <property type="component" value="Unassembled WGS sequence"/>
</dbReference>
<dbReference type="PANTHER" id="PTHR13812:SF19">
    <property type="entry name" value="KETIMINE REDUCTASE MU-CRYSTALLIN"/>
    <property type="match status" value="1"/>
</dbReference>
<protein>
    <submittedName>
        <fullName evidence="1">Ornithine cyclodeaminase</fullName>
    </submittedName>
</protein>
<dbReference type="InterPro" id="IPR023401">
    <property type="entry name" value="ODC_N"/>
</dbReference>
<name>A0ABP3VDW6_9BURK</name>
<organism evidence="1 2">
    <name type="scientific">Ideonella azotifigens</name>
    <dbReference type="NCBI Taxonomy" id="513160"/>
    <lineage>
        <taxon>Bacteria</taxon>
        <taxon>Pseudomonadati</taxon>
        <taxon>Pseudomonadota</taxon>
        <taxon>Betaproteobacteria</taxon>
        <taxon>Burkholderiales</taxon>
        <taxon>Sphaerotilaceae</taxon>
        <taxon>Ideonella</taxon>
    </lineage>
</organism>
<comment type="caution">
    <text evidence="1">The sequence shown here is derived from an EMBL/GenBank/DDBJ whole genome shotgun (WGS) entry which is preliminary data.</text>
</comment>
<dbReference type="InterPro" id="IPR036291">
    <property type="entry name" value="NAD(P)-bd_dom_sf"/>
</dbReference>
<dbReference type="PIRSF" id="PIRSF001439">
    <property type="entry name" value="CryM"/>
    <property type="match status" value="1"/>
</dbReference>
<gene>
    <name evidence="1" type="ORF">GCM10009107_34060</name>
</gene>
<keyword evidence="2" id="KW-1185">Reference proteome</keyword>
<dbReference type="Pfam" id="PF02423">
    <property type="entry name" value="OCD_Mu_crystall"/>
    <property type="match status" value="1"/>
</dbReference>
<dbReference type="Gene3D" id="3.40.50.720">
    <property type="entry name" value="NAD(P)-binding Rossmann-like Domain"/>
    <property type="match status" value="1"/>
</dbReference>
<reference evidence="2" key="1">
    <citation type="journal article" date="2019" name="Int. J. Syst. Evol. Microbiol.">
        <title>The Global Catalogue of Microorganisms (GCM) 10K type strain sequencing project: providing services to taxonomists for standard genome sequencing and annotation.</title>
        <authorList>
            <consortium name="The Broad Institute Genomics Platform"/>
            <consortium name="The Broad Institute Genome Sequencing Center for Infectious Disease"/>
            <person name="Wu L."/>
            <person name="Ma J."/>
        </authorList>
    </citation>
    <scope>NUCLEOTIDE SEQUENCE [LARGE SCALE GENOMIC DNA]</scope>
    <source>
        <strain evidence="2">JCM 15503</strain>
    </source>
</reference>
<sequence>MTRFLRKVPLDSGKPTAMPCDATLLLLDKHHVEALLSKDAVLAAVQESFELHSDRLGRVFPVVREALPTGGVFGIKSGDVPSQGLLGFKAAGFWPANRAVGGEPHQATVVLIDPGTGRPTCIIDGNAITTARTGAAGALGLRLLARPDTASACVFGTGVQARVQLDFALDTLPGITQVRYVTRDGRRDPAFEAVFAGRCAISLAADSNAAVASSHLIITATPGREVLFDVSAVQPGTHLNCVGADTRGKRELPDGLLARARIVVDDLAQARQIGECQWLPEAACIELGDLLCGKAALQREPADITVFDMTGLALQDLTVARQLQRAALATGQGTRLPWAW</sequence>
<dbReference type="SUPFAM" id="SSF51735">
    <property type="entry name" value="NAD(P)-binding Rossmann-fold domains"/>
    <property type="match status" value="1"/>
</dbReference>